<dbReference type="InterPro" id="IPR040632">
    <property type="entry name" value="Sulfotransfer_4"/>
</dbReference>
<proteinExistence type="predicted"/>
<evidence type="ECO:0008006" key="3">
    <source>
        <dbReference type="Google" id="ProtNLM"/>
    </source>
</evidence>
<sequence length="301" mass="35095">MANLEDESKVLRPTPERPAGFDPVALSLATNIDRSECKRVVPMKVLCLGLSRTGTSSLRQAFFDLGIHDVYHYSSIVNENPPDAKLWVRALEWKLKGKGTWEKKDWDALLGHCMALSDHPCLTFYDELLETYPDAKVILTVRDNVDVWHDSVMETIWPFVELLILPDVSVWRKIWRLFLDESPFQRMNELFHLNPNGMYHKFPTQGKGFYKKHNEWIKTIVPNERLFVYNIKQGWAPLCEFMGYEAPKWPFPRVNERNVFITHQEKFGSNLNVVVAKNMGKYVASSLAVVLGAWYMLRRYR</sequence>
<evidence type="ECO:0000313" key="1">
    <source>
        <dbReference type="EMBL" id="KAF4636517.1"/>
    </source>
</evidence>
<dbReference type="AlphaFoldDB" id="A0A8H4RXX9"/>
<dbReference type="Proteomes" id="UP000566819">
    <property type="component" value="Unassembled WGS sequence"/>
</dbReference>
<organism evidence="1 2">
    <name type="scientific">Cudoniella acicularis</name>
    <dbReference type="NCBI Taxonomy" id="354080"/>
    <lineage>
        <taxon>Eukaryota</taxon>
        <taxon>Fungi</taxon>
        <taxon>Dikarya</taxon>
        <taxon>Ascomycota</taxon>
        <taxon>Pezizomycotina</taxon>
        <taxon>Leotiomycetes</taxon>
        <taxon>Helotiales</taxon>
        <taxon>Tricladiaceae</taxon>
        <taxon>Cudoniella</taxon>
    </lineage>
</organism>
<protein>
    <recommendedName>
        <fullName evidence="3">NAD dependent epimerase/dehydratase</fullName>
    </recommendedName>
</protein>
<dbReference type="Gene3D" id="3.40.50.300">
    <property type="entry name" value="P-loop containing nucleotide triphosphate hydrolases"/>
    <property type="match status" value="1"/>
</dbReference>
<dbReference type="OrthoDB" id="408152at2759"/>
<name>A0A8H4RXX9_9HELO</name>
<dbReference type="InterPro" id="IPR027417">
    <property type="entry name" value="P-loop_NTPase"/>
</dbReference>
<gene>
    <name evidence="1" type="ORF">G7Y89_g1565</name>
</gene>
<evidence type="ECO:0000313" key="2">
    <source>
        <dbReference type="Proteomes" id="UP000566819"/>
    </source>
</evidence>
<dbReference type="Pfam" id="PF17784">
    <property type="entry name" value="Sulfotransfer_4"/>
    <property type="match status" value="1"/>
</dbReference>
<keyword evidence="2" id="KW-1185">Reference proteome</keyword>
<dbReference type="SUPFAM" id="SSF52540">
    <property type="entry name" value="P-loop containing nucleoside triphosphate hydrolases"/>
    <property type="match status" value="1"/>
</dbReference>
<comment type="caution">
    <text evidence="1">The sequence shown here is derived from an EMBL/GenBank/DDBJ whole genome shotgun (WGS) entry which is preliminary data.</text>
</comment>
<dbReference type="PANTHER" id="PTHR36978:SF4">
    <property type="entry name" value="P-LOOP CONTAINING NUCLEOSIDE TRIPHOSPHATE HYDROLASE PROTEIN"/>
    <property type="match status" value="1"/>
</dbReference>
<reference evidence="1 2" key="1">
    <citation type="submission" date="2020-03" db="EMBL/GenBank/DDBJ databases">
        <title>Draft Genome Sequence of Cudoniella acicularis.</title>
        <authorList>
            <person name="Buettner E."/>
            <person name="Kellner H."/>
        </authorList>
    </citation>
    <scope>NUCLEOTIDE SEQUENCE [LARGE SCALE GENOMIC DNA]</scope>
    <source>
        <strain evidence="1 2">DSM 108380</strain>
    </source>
</reference>
<dbReference type="EMBL" id="JAAMPI010000062">
    <property type="protein sequence ID" value="KAF4636517.1"/>
    <property type="molecule type" value="Genomic_DNA"/>
</dbReference>
<dbReference type="PANTHER" id="PTHR36978">
    <property type="entry name" value="P-LOOP CONTAINING NUCLEOTIDE TRIPHOSPHATE HYDROLASE"/>
    <property type="match status" value="1"/>
</dbReference>
<accession>A0A8H4RXX9</accession>